<dbReference type="Pfam" id="PF14364">
    <property type="entry name" value="DUF4408"/>
    <property type="match status" value="1"/>
</dbReference>
<evidence type="ECO:0000313" key="5">
    <source>
        <dbReference type="RefSeq" id="XP_027339126.1"/>
    </source>
</evidence>
<dbReference type="PANTHER" id="PTHR33098:SF57">
    <property type="entry name" value="DUF4408 DOMAIN PROTEIN"/>
    <property type="match status" value="1"/>
</dbReference>
<reference evidence="4" key="1">
    <citation type="journal article" date="2019" name="Toxins">
        <title>Detection of Abrin-Like and Prepropulchellin-Like Toxin Genes and Transcripts Using Whole Genome Sequencing and Full-Length Transcript Sequencing of Abrus precatorius.</title>
        <authorList>
            <person name="Hovde B.T."/>
            <person name="Daligault H.E."/>
            <person name="Hanschen E.R."/>
            <person name="Kunde Y.A."/>
            <person name="Johnson M.B."/>
            <person name="Starkenburg S.R."/>
            <person name="Johnson S.L."/>
        </authorList>
    </citation>
    <scope>NUCLEOTIDE SEQUENCE [LARGE SCALE GENOMIC DNA]</scope>
</reference>
<dbReference type="PANTHER" id="PTHR33098">
    <property type="entry name" value="COTTON FIBER (DUF761)"/>
    <property type="match status" value="1"/>
</dbReference>
<dbReference type="RefSeq" id="XP_027339126.1">
    <property type="nucleotide sequence ID" value="XM_027483325.1"/>
</dbReference>
<feature type="region of interest" description="Disordered" evidence="1">
    <location>
        <begin position="99"/>
        <end position="119"/>
    </location>
</feature>
<feature type="compositionally biased region" description="Basic and acidic residues" evidence="1">
    <location>
        <begin position="133"/>
        <end position="149"/>
    </location>
</feature>
<dbReference type="KEGG" id="aprc:113852924"/>
<accession>A0A8B8K623</accession>
<keyword evidence="4" id="KW-1185">Reference proteome</keyword>
<dbReference type="InterPro" id="IPR025520">
    <property type="entry name" value="DUF4408"/>
</dbReference>
<dbReference type="OrthoDB" id="1685070at2759"/>
<feature type="region of interest" description="Disordered" evidence="1">
    <location>
        <begin position="133"/>
        <end position="161"/>
    </location>
</feature>
<dbReference type="Pfam" id="PF05553">
    <property type="entry name" value="DUF761"/>
    <property type="match status" value="1"/>
</dbReference>
<evidence type="ECO:0000259" key="3">
    <source>
        <dbReference type="Pfam" id="PF14364"/>
    </source>
</evidence>
<feature type="transmembrane region" description="Helical" evidence="2">
    <location>
        <begin position="18"/>
        <end position="42"/>
    </location>
</feature>
<gene>
    <name evidence="5" type="primary">LOC113852924</name>
</gene>
<dbReference type="InterPro" id="IPR008480">
    <property type="entry name" value="DUF761_pln"/>
</dbReference>
<reference evidence="5" key="2">
    <citation type="submission" date="2025-08" db="UniProtKB">
        <authorList>
            <consortium name="RefSeq"/>
        </authorList>
    </citation>
    <scope>IDENTIFICATION</scope>
    <source>
        <tissue evidence="5">Young leaves</tissue>
    </source>
</reference>
<organism evidence="4 5">
    <name type="scientific">Abrus precatorius</name>
    <name type="common">Indian licorice</name>
    <name type="synonym">Glycine abrus</name>
    <dbReference type="NCBI Taxonomy" id="3816"/>
    <lineage>
        <taxon>Eukaryota</taxon>
        <taxon>Viridiplantae</taxon>
        <taxon>Streptophyta</taxon>
        <taxon>Embryophyta</taxon>
        <taxon>Tracheophyta</taxon>
        <taxon>Spermatophyta</taxon>
        <taxon>Magnoliopsida</taxon>
        <taxon>eudicotyledons</taxon>
        <taxon>Gunneridae</taxon>
        <taxon>Pentapetalae</taxon>
        <taxon>rosids</taxon>
        <taxon>fabids</taxon>
        <taxon>Fabales</taxon>
        <taxon>Fabaceae</taxon>
        <taxon>Papilionoideae</taxon>
        <taxon>50 kb inversion clade</taxon>
        <taxon>NPAAA clade</taxon>
        <taxon>indigoferoid/millettioid clade</taxon>
        <taxon>Abreae</taxon>
        <taxon>Abrus</taxon>
    </lineage>
</organism>
<keyword evidence="2" id="KW-0812">Transmembrane</keyword>
<feature type="compositionally biased region" description="Basic and acidic residues" evidence="1">
    <location>
        <begin position="99"/>
        <end position="110"/>
    </location>
</feature>
<keyword evidence="2" id="KW-1133">Transmembrane helix</keyword>
<name>A0A8B8K623_ABRPR</name>
<feature type="domain" description="DUF4408" evidence="3">
    <location>
        <begin position="11"/>
        <end position="41"/>
    </location>
</feature>
<proteinExistence type="predicted"/>
<keyword evidence="2" id="KW-0472">Membrane</keyword>
<protein>
    <submittedName>
        <fullName evidence="5">Pathogen-associated molecular patterns-induced protein A70-like</fullName>
    </submittedName>
</protein>
<evidence type="ECO:0000256" key="1">
    <source>
        <dbReference type="SAM" id="MobiDB-lite"/>
    </source>
</evidence>
<evidence type="ECO:0000256" key="2">
    <source>
        <dbReference type="SAM" id="Phobius"/>
    </source>
</evidence>
<dbReference type="Proteomes" id="UP000694853">
    <property type="component" value="Unplaced"/>
</dbReference>
<evidence type="ECO:0000313" key="4">
    <source>
        <dbReference type="Proteomes" id="UP000694853"/>
    </source>
</evidence>
<dbReference type="AlphaFoldDB" id="A0A8B8K623"/>
<dbReference type="GeneID" id="113852924"/>
<sequence length="190" mass="22069">MSETQGEAFSAYEVMSSWLTPSCLFIIINLVIATIAITSRFANPTKKQLQRSPSLLDRLMSFRCYKHETSNPVQTHDAPRFDRVSSSLLDRVRSFNLALHEEDPKPDPNEPTKQQLTRAPSLLERLMSVKLYRSESVKEPEPEPKAKVTEEEEEEGVDAKADDFINRFRQQLRLQRLDSILRYRDMLKRN</sequence>